<protein>
    <submittedName>
        <fullName evidence="2">Nuclear transport factor 2 family protein</fullName>
    </submittedName>
</protein>
<comment type="caution">
    <text evidence="2">The sequence shown here is derived from an EMBL/GenBank/DDBJ whole genome shotgun (WGS) entry which is preliminary data.</text>
</comment>
<dbReference type="RefSeq" id="WP_381350956.1">
    <property type="nucleotide sequence ID" value="NZ_JBHMCY010000127.1"/>
</dbReference>
<name>A0ABV5NBQ2_9ACTN</name>
<dbReference type="InterPro" id="IPR037401">
    <property type="entry name" value="SnoaL-like"/>
</dbReference>
<keyword evidence="3" id="KW-1185">Reference proteome</keyword>
<dbReference type="Pfam" id="PF13577">
    <property type="entry name" value="SnoaL_4"/>
    <property type="match status" value="1"/>
</dbReference>
<proteinExistence type="predicted"/>
<dbReference type="Gene3D" id="3.10.450.50">
    <property type="match status" value="1"/>
</dbReference>
<gene>
    <name evidence="2" type="ORF">ACFF45_34540</name>
</gene>
<evidence type="ECO:0000313" key="3">
    <source>
        <dbReference type="Proteomes" id="UP001589709"/>
    </source>
</evidence>
<accession>A0ABV5NBQ2</accession>
<evidence type="ECO:0000259" key="1">
    <source>
        <dbReference type="Pfam" id="PF13577"/>
    </source>
</evidence>
<dbReference type="SUPFAM" id="SSF54427">
    <property type="entry name" value="NTF2-like"/>
    <property type="match status" value="1"/>
</dbReference>
<organism evidence="2 3">
    <name type="scientific">Streptomyces cinereospinus</name>
    <dbReference type="NCBI Taxonomy" id="285561"/>
    <lineage>
        <taxon>Bacteria</taxon>
        <taxon>Bacillati</taxon>
        <taxon>Actinomycetota</taxon>
        <taxon>Actinomycetes</taxon>
        <taxon>Kitasatosporales</taxon>
        <taxon>Streptomycetaceae</taxon>
        <taxon>Streptomyces</taxon>
    </lineage>
</organism>
<sequence length="220" mass="24460">MKMHGDPLVSDYSRDVLEIRQVVENWAVWRDSGAWEKFASVWHDDGYMSATWFQGSARDFIDASRQGFANGVRVSHFLGGTAVEVTGTRAVSQTKMTITQRVDLEGVEVDVVCTGRFYDFMERRNGVWAIVRRQPIYEQDRLQAVDPSASVELDQTLLAKFPVGYRYLAYVQTANGMQVAQGEAELPGLVGAAVERLYDEGRAWLSGSISAGVPVAPQSM</sequence>
<dbReference type="Proteomes" id="UP001589709">
    <property type="component" value="Unassembled WGS sequence"/>
</dbReference>
<feature type="domain" description="SnoaL-like" evidence="1">
    <location>
        <begin position="13"/>
        <end position="133"/>
    </location>
</feature>
<dbReference type="InterPro" id="IPR032710">
    <property type="entry name" value="NTF2-like_dom_sf"/>
</dbReference>
<evidence type="ECO:0000313" key="2">
    <source>
        <dbReference type="EMBL" id="MFB9467665.1"/>
    </source>
</evidence>
<reference evidence="2 3" key="1">
    <citation type="submission" date="2024-09" db="EMBL/GenBank/DDBJ databases">
        <authorList>
            <person name="Sun Q."/>
            <person name="Mori K."/>
        </authorList>
    </citation>
    <scope>NUCLEOTIDE SEQUENCE [LARGE SCALE GENOMIC DNA]</scope>
    <source>
        <strain evidence="2 3">JCM 6917</strain>
    </source>
</reference>
<dbReference type="EMBL" id="JBHMCY010000127">
    <property type="protein sequence ID" value="MFB9467665.1"/>
    <property type="molecule type" value="Genomic_DNA"/>
</dbReference>